<dbReference type="OrthoDB" id="9797605at2"/>
<evidence type="ECO:0000256" key="4">
    <source>
        <dbReference type="ARBA" id="ARBA00004651"/>
    </source>
</evidence>
<evidence type="ECO:0000256" key="2">
    <source>
        <dbReference type="ARBA" id="ARBA00001966"/>
    </source>
</evidence>
<evidence type="ECO:0000256" key="9">
    <source>
        <dbReference type="ARBA" id="ARBA00022490"/>
    </source>
</evidence>
<keyword evidence="10" id="KW-0597">Phosphoprotein</keyword>
<dbReference type="GO" id="GO:0005886">
    <property type="term" value="C:plasma membrane"/>
    <property type="evidence" value="ECO:0007669"/>
    <property type="project" value="UniProtKB-SubCell"/>
</dbReference>
<evidence type="ECO:0000256" key="22">
    <source>
        <dbReference type="ARBA" id="ARBA00024827"/>
    </source>
</evidence>
<dbReference type="PANTHER" id="PTHR24421">
    <property type="entry name" value="NITRATE/NITRITE SENSOR PROTEIN NARX-RELATED"/>
    <property type="match status" value="1"/>
</dbReference>
<reference evidence="26 27" key="1">
    <citation type="submission" date="2018-01" db="EMBL/GenBank/DDBJ databases">
        <title>Draft genome sequence of Paucibacter aquatile CR182 isolated from freshwater of the Nakdong River.</title>
        <authorList>
            <person name="Choi A."/>
            <person name="Chung E.J."/>
        </authorList>
    </citation>
    <scope>NUCLEOTIDE SEQUENCE [LARGE SCALE GENOMIC DNA]</scope>
    <source>
        <strain evidence="26 27">CR182</strain>
    </source>
</reference>
<evidence type="ECO:0000256" key="17">
    <source>
        <dbReference type="ARBA" id="ARBA00022989"/>
    </source>
</evidence>
<dbReference type="GO" id="GO:0051539">
    <property type="term" value="F:4 iron, 4 sulfur cluster binding"/>
    <property type="evidence" value="ECO:0007669"/>
    <property type="project" value="UniProtKB-KW"/>
</dbReference>
<evidence type="ECO:0000256" key="3">
    <source>
        <dbReference type="ARBA" id="ARBA00004496"/>
    </source>
</evidence>
<dbReference type="InterPro" id="IPR017171">
    <property type="entry name" value="Sig_transdc_His_kinase_MctS"/>
</dbReference>
<dbReference type="PRINTS" id="PR00344">
    <property type="entry name" value="BCTRLSENSOR"/>
</dbReference>
<evidence type="ECO:0000256" key="21">
    <source>
        <dbReference type="ARBA" id="ARBA00023136"/>
    </source>
</evidence>
<dbReference type="Pfam" id="PF17200">
    <property type="entry name" value="sCache_2"/>
    <property type="match status" value="1"/>
</dbReference>
<evidence type="ECO:0000256" key="15">
    <source>
        <dbReference type="ARBA" id="ARBA00022777"/>
    </source>
</evidence>
<dbReference type="InterPro" id="IPR035965">
    <property type="entry name" value="PAS-like_dom_sf"/>
</dbReference>
<evidence type="ECO:0000313" key="27">
    <source>
        <dbReference type="Proteomes" id="UP000235916"/>
    </source>
</evidence>
<dbReference type="Pfam" id="PF02518">
    <property type="entry name" value="HATPase_c"/>
    <property type="match status" value="1"/>
</dbReference>
<comment type="caution">
    <text evidence="26">The sequence shown here is derived from an EMBL/GenBank/DDBJ whole genome shotgun (WGS) entry which is preliminary data.</text>
</comment>
<evidence type="ECO:0000256" key="16">
    <source>
        <dbReference type="ARBA" id="ARBA00022840"/>
    </source>
</evidence>
<dbReference type="InterPro" id="IPR004358">
    <property type="entry name" value="Sig_transdc_His_kin-like_C"/>
</dbReference>
<dbReference type="InterPro" id="IPR005467">
    <property type="entry name" value="His_kinase_dom"/>
</dbReference>
<dbReference type="RefSeq" id="WP_102767959.1">
    <property type="nucleotide sequence ID" value="NZ_POSP01000003.1"/>
</dbReference>
<comment type="catalytic activity">
    <reaction evidence="1">
        <text>ATP + protein L-histidine = ADP + protein N-phospho-L-histidine.</text>
        <dbReference type="EC" id="2.7.13.3"/>
    </reaction>
</comment>
<dbReference type="Proteomes" id="UP000235916">
    <property type="component" value="Unassembled WGS sequence"/>
</dbReference>
<keyword evidence="11" id="KW-0808">Transferase</keyword>
<keyword evidence="9" id="KW-0963">Cytoplasm</keyword>
<evidence type="ECO:0000256" key="6">
    <source>
        <dbReference type="ARBA" id="ARBA00017322"/>
    </source>
</evidence>
<keyword evidence="7" id="KW-1003">Cell membrane</keyword>
<evidence type="ECO:0000256" key="12">
    <source>
        <dbReference type="ARBA" id="ARBA00022692"/>
    </source>
</evidence>
<evidence type="ECO:0000256" key="14">
    <source>
        <dbReference type="ARBA" id="ARBA00022741"/>
    </source>
</evidence>
<protein>
    <recommendedName>
        <fullName evidence="6">Oxygen sensor histidine kinase NreB</fullName>
        <ecNumber evidence="5">2.7.13.3</ecNumber>
    </recommendedName>
    <alternativeName>
        <fullName evidence="23">Nitrogen regulation protein B</fullName>
    </alternativeName>
</protein>
<sequence>MALQLRTKFILLAVLPLVASLLLIALAVRHQERELVQREHALVERAYMEARRAELKSYVALAVSTVKPLYEAPGDPLAQRAQALKLLASLDYGPDGYFFVYDLDGNSLMHSRQPELVGRNLWDMRDPQGRPTIQELIAQARQGGGFVDYLWRRPSNGQVEAKLGYVVPLERWGWMIGTGLYLGDLHATMEQLDAQASSNIATTLLWIAGIAVFGVALISSTGLLLNVSEQRVADAKLRLLAHQVVQSQEDERAHLARELHDGTSQTLVATKLLVESAVDALEAGRPLPARVLATALERLKTCLDEVRRISHRLRPAMLDDSLGLPAALQTLGREFEDDGGAGSVAVSVQGEPVELPELVKTVLFRVAQEALTNAAKHAAAAHLQLDLSFEVGRVRLQISDDGAGFDEAAVQEHPRQGIGLRNMRERLASIGGRLQIRSQPGAGTEVWAEVPLSLNPAASMASA</sequence>
<evidence type="ECO:0000256" key="5">
    <source>
        <dbReference type="ARBA" id="ARBA00012438"/>
    </source>
</evidence>
<dbReference type="PROSITE" id="PS50109">
    <property type="entry name" value="HIS_KIN"/>
    <property type="match status" value="1"/>
</dbReference>
<keyword evidence="15 26" id="KW-0418">Kinase</keyword>
<dbReference type="SMART" id="SM01049">
    <property type="entry name" value="Cache_2"/>
    <property type="match status" value="1"/>
</dbReference>
<dbReference type="Gene3D" id="3.30.565.10">
    <property type="entry name" value="Histidine kinase-like ATPase, C-terminal domain"/>
    <property type="match status" value="1"/>
</dbReference>
<gene>
    <name evidence="26" type="ORF">C1O66_11245</name>
</gene>
<dbReference type="AlphaFoldDB" id="A0A2N8KX53"/>
<dbReference type="InterPro" id="IPR011712">
    <property type="entry name" value="Sig_transdc_His_kin_sub3_dim/P"/>
</dbReference>
<keyword evidence="19" id="KW-0902">Two-component regulatory system</keyword>
<dbReference type="SUPFAM" id="SSF55785">
    <property type="entry name" value="PYP-like sensor domain (PAS domain)"/>
    <property type="match status" value="1"/>
</dbReference>
<evidence type="ECO:0000256" key="13">
    <source>
        <dbReference type="ARBA" id="ARBA00022723"/>
    </source>
</evidence>
<dbReference type="SMART" id="SM00387">
    <property type="entry name" value="HATPase_c"/>
    <property type="match status" value="1"/>
</dbReference>
<dbReference type="CDD" id="cd16917">
    <property type="entry name" value="HATPase_UhpB-NarQ-NarX-like"/>
    <property type="match status" value="1"/>
</dbReference>
<keyword evidence="17 24" id="KW-1133">Transmembrane helix</keyword>
<comment type="subcellular location">
    <subcellularLocation>
        <location evidence="4">Cell membrane</location>
        <topology evidence="4">Multi-pass membrane protein</topology>
    </subcellularLocation>
    <subcellularLocation>
        <location evidence="3">Cytoplasm</location>
    </subcellularLocation>
</comment>
<dbReference type="InterPro" id="IPR036890">
    <property type="entry name" value="HATPase_C_sf"/>
</dbReference>
<dbReference type="SUPFAM" id="SSF55874">
    <property type="entry name" value="ATPase domain of HSP90 chaperone/DNA topoisomerase II/histidine kinase"/>
    <property type="match status" value="1"/>
</dbReference>
<dbReference type="EMBL" id="POSP01000003">
    <property type="protein sequence ID" value="PND38039.1"/>
    <property type="molecule type" value="Genomic_DNA"/>
</dbReference>
<keyword evidence="18" id="KW-0408">Iron</keyword>
<dbReference type="Gene3D" id="1.20.5.1930">
    <property type="match status" value="1"/>
</dbReference>
<dbReference type="PIRSF" id="PIRSF037314">
    <property type="entry name" value="STHK_MctS"/>
    <property type="match status" value="1"/>
</dbReference>
<evidence type="ECO:0000256" key="7">
    <source>
        <dbReference type="ARBA" id="ARBA00022475"/>
    </source>
</evidence>
<proteinExistence type="predicted"/>
<keyword evidence="21 24" id="KW-0472">Membrane</keyword>
<name>A0A2N8KX53_9BURK</name>
<keyword evidence="16" id="KW-0067">ATP-binding</keyword>
<evidence type="ECO:0000256" key="8">
    <source>
        <dbReference type="ARBA" id="ARBA00022485"/>
    </source>
</evidence>
<keyword evidence="13" id="KW-0479">Metal-binding</keyword>
<feature type="domain" description="Histidine kinase" evidence="25">
    <location>
        <begin position="254"/>
        <end position="454"/>
    </location>
</feature>
<evidence type="ECO:0000313" key="26">
    <source>
        <dbReference type="EMBL" id="PND38039.1"/>
    </source>
</evidence>
<evidence type="ECO:0000256" key="20">
    <source>
        <dbReference type="ARBA" id="ARBA00023014"/>
    </source>
</evidence>
<dbReference type="GO" id="GO:0046983">
    <property type="term" value="F:protein dimerization activity"/>
    <property type="evidence" value="ECO:0007669"/>
    <property type="project" value="InterPro"/>
</dbReference>
<comment type="function">
    <text evidence="22">Member of the two-component regulatory system NreB/NreC involved in the control of dissimilatory nitrate/nitrite reduction in response to oxygen. NreB functions as a direct oxygen sensor histidine kinase which is autophosphorylated, in the absence of oxygen, probably at the conserved histidine residue, and transfers its phosphate group probably to a conserved aspartate residue of NreC. NreB/NreC activates the expression of the nitrate (narGHJI) and nitrite (nir) reductase operons, as well as the putative nitrate transporter gene narT.</text>
</comment>
<dbReference type="InterPro" id="IPR050482">
    <property type="entry name" value="Sensor_HK_TwoCompSys"/>
</dbReference>
<evidence type="ECO:0000259" key="25">
    <source>
        <dbReference type="PROSITE" id="PS50109"/>
    </source>
</evidence>
<keyword evidence="20" id="KW-0411">Iron-sulfur</keyword>
<keyword evidence="14" id="KW-0547">Nucleotide-binding</keyword>
<evidence type="ECO:0000256" key="23">
    <source>
        <dbReference type="ARBA" id="ARBA00030800"/>
    </source>
</evidence>
<dbReference type="PANTHER" id="PTHR24421:SF10">
    <property type="entry name" value="NITRATE_NITRITE SENSOR PROTEIN NARQ"/>
    <property type="match status" value="1"/>
</dbReference>
<organism evidence="26 27">
    <name type="scientific">Kinneretia aquatilis</name>
    <dbReference type="NCBI Taxonomy" id="2070761"/>
    <lineage>
        <taxon>Bacteria</taxon>
        <taxon>Pseudomonadati</taxon>
        <taxon>Pseudomonadota</taxon>
        <taxon>Betaproteobacteria</taxon>
        <taxon>Burkholderiales</taxon>
        <taxon>Sphaerotilaceae</taxon>
        <taxon>Roseateles</taxon>
    </lineage>
</organism>
<accession>A0A2N8KX53</accession>
<evidence type="ECO:0000256" key="18">
    <source>
        <dbReference type="ARBA" id="ARBA00023004"/>
    </source>
</evidence>
<evidence type="ECO:0000256" key="1">
    <source>
        <dbReference type="ARBA" id="ARBA00000085"/>
    </source>
</evidence>
<evidence type="ECO:0000256" key="19">
    <source>
        <dbReference type="ARBA" id="ARBA00023012"/>
    </source>
</evidence>
<dbReference type="GO" id="GO:0046872">
    <property type="term" value="F:metal ion binding"/>
    <property type="evidence" value="ECO:0007669"/>
    <property type="project" value="UniProtKB-KW"/>
</dbReference>
<dbReference type="GO" id="GO:0005524">
    <property type="term" value="F:ATP binding"/>
    <property type="evidence" value="ECO:0007669"/>
    <property type="project" value="UniProtKB-KW"/>
</dbReference>
<feature type="transmembrane region" description="Helical" evidence="24">
    <location>
        <begin position="204"/>
        <end position="227"/>
    </location>
</feature>
<dbReference type="CDD" id="cd18774">
    <property type="entry name" value="PDC2_HK_sensor"/>
    <property type="match status" value="1"/>
</dbReference>
<dbReference type="EC" id="2.7.13.3" evidence="5"/>
<keyword evidence="27" id="KW-1185">Reference proteome</keyword>
<evidence type="ECO:0000256" key="10">
    <source>
        <dbReference type="ARBA" id="ARBA00022553"/>
    </source>
</evidence>
<comment type="cofactor">
    <cofactor evidence="2">
        <name>[4Fe-4S] cluster</name>
        <dbReference type="ChEBI" id="CHEBI:49883"/>
    </cofactor>
</comment>
<dbReference type="InterPro" id="IPR003594">
    <property type="entry name" value="HATPase_dom"/>
</dbReference>
<dbReference type="GO" id="GO:0005737">
    <property type="term" value="C:cytoplasm"/>
    <property type="evidence" value="ECO:0007669"/>
    <property type="project" value="UniProtKB-SubCell"/>
</dbReference>
<keyword evidence="12 24" id="KW-0812">Transmembrane</keyword>
<dbReference type="Pfam" id="PF07730">
    <property type="entry name" value="HisKA_3"/>
    <property type="match status" value="1"/>
</dbReference>
<dbReference type="GO" id="GO:0000155">
    <property type="term" value="F:phosphorelay sensor kinase activity"/>
    <property type="evidence" value="ECO:0007669"/>
    <property type="project" value="InterPro"/>
</dbReference>
<keyword evidence="8" id="KW-0004">4Fe-4S</keyword>
<dbReference type="Gene3D" id="3.30.450.20">
    <property type="entry name" value="PAS domain"/>
    <property type="match status" value="1"/>
</dbReference>
<evidence type="ECO:0000256" key="11">
    <source>
        <dbReference type="ARBA" id="ARBA00022679"/>
    </source>
</evidence>
<dbReference type="InterPro" id="IPR033480">
    <property type="entry name" value="sCache_2"/>
</dbReference>
<evidence type="ECO:0000256" key="24">
    <source>
        <dbReference type="SAM" id="Phobius"/>
    </source>
</evidence>